<feature type="signal peptide" evidence="1">
    <location>
        <begin position="1"/>
        <end position="25"/>
    </location>
</feature>
<keyword evidence="4" id="KW-1185">Reference proteome</keyword>
<name>A0ABV7HBH4_9GAMM</name>
<dbReference type="PIRSF" id="PIRSF039033">
    <property type="entry name" value="START_dom"/>
    <property type="match status" value="1"/>
</dbReference>
<dbReference type="PANTHER" id="PTHR19308">
    <property type="entry name" value="PHOSPHATIDYLCHOLINE TRANSFER PROTEIN"/>
    <property type="match status" value="1"/>
</dbReference>
<dbReference type="SUPFAM" id="SSF55961">
    <property type="entry name" value="Bet v1-like"/>
    <property type="match status" value="1"/>
</dbReference>
<evidence type="ECO:0000313" key="4">
    <source>
        <dbReference type="Proteomes" id="UP001595476"/>
    </source>
</evidence>
<comment type="caution">
    <text evidence="3">The sequence shown here is derived from an EMBL/GenBank/DDBJ whole genome shotgun (WGS) entry which is preliminary data.</text>
</comment>
<proteinExistence type="predicted"/>
<protein>
    <submittedName>
        <fullName evidence="3">START domain-containing protein</fullName>
    </submittedName>
</protein>
<accession>A0ABV7HBH4</accession>
<dbReference type="PANTHER" id="PTHR19308:SF56">
    <property type="entry name" value="START DOMAIN-CONTAINING PROTEIN"/>
    <property type="match status" value="1"/>
</dbReference>
<dbReference type="Gene3D" id="3.30.530.20">
    <property type="match status" value="1"/>
</dbReference>
<dbReference type="EMBL" id="JBHRSZ010000004">
    <property type="protein sequence ID" value="MFC3151230.1"/>
    <property type="molecule type" value="Genomic_DNA"/>
</dbReference>
<feature type="chain" id="PRO_5045887803" evidence="1">
    <location>
        <begin position="26"/>
        <end position="224"/>
    </location>
</feature>
<evidence type="ECO:0000259" key="2">
    <source>
        <dbReference type="PROSITE" id="PS50848"/>
    </source>
</evidence>
<dbReference type="InterPro" id="IPR023393">
    <property type="entry name" value="START-like_dom_sf"/>
</dbReference>
<dbReference type="InterPro" id="IPR051213">
    <property type="entry name" value="START_lipid_transfer"/>
</dbReference>
<dbReference type="Pfam" id="PF01852">
    <property type="entry name" value="START"/>
    <property type="match status" value="1"/>
</dbReference>
<gene>
    <name evidence="3" type="ORF">ACFOEK_09360</name>
</gene>
<keyword evidence="1" id="KW-0732">Signal</keyword>
<dbReference type="PROSITE" id="PS50848">
    <property type="entry name" value="START"/>
    <property type="match status" value="1"/>
</dbReference>
<dbReference type="InterPro" id="IPR028347">
    <property type="entry name" value="START_dom_prot"/>
</dbReference>
<dbReference type="InterPro" id="IPR002913">
    <property type="entry name" value="START_lipid-bd_dom"/>
</dbReference>
<sequence>MYKHILASVVLAGSGLMTGISSAFAGAWTLEKEESGISAYTQFSEELGYNRVKLEMVVDAPVESLVSINTDAGNLNQWMESFDQVEVVTQNTWYDYILYVTYDFPFPYQDRDSLSRTLVYKKDDGSVVVKFLLEDEGKPQTDDYIRMDYIDGAWEFTQLNDQQTKVVYTSLVSPGGEGPKWVINAFSLDVPFTSFQNLREQLKTYQPRSISLDEVPMESDLNFN</sequence>
<organism evidence="3 4">
    <name type="scientific">Litoribrevibacter euphylliae</name>
    <dbReference type="NCBI Taxonomy" id="1834034"/>
    <lineage>
        <taxon>Bacteria</taxon>
        <taxon>Pseudomonadati</taxon>
        <taxon>Pseudomonadota</taxon>
        <taxon>Gammaproteobacteria</taxon>
        <taxon>Oceanospirillales</taxon>
        <taxon>Oceanospirillaceae</taxon>
        <taxon>Litoribrevibacter</taxon>
    </lineage>
</organism>
<evidence type="ECO:0000256" key="1">
    <source>
        <dbReference type="SAM" id="SignalP"/>
    </source>
</evidence>
<reference evidence="4" key="1">
    <citation type="journal article" date="2019" name="Int. J. Syst. Evol. Microbiol.">
        <title>The Global Catalogue of Microorganisms (GCM) 10K type strain sequencing project: providing services to taxonomists for standard genome sequencing and annotation.</title>
        <authorList>
            <consortium name="The Broad Institute Genomics Platform"/>
            <consortium name="The Broad Institute Genome Sequencing Center for Infectious Disease"/>
            <person name="Wu L."/>
            <person name="Ma J."/>
        </authorList>
    </citation>
    <scope>NUCLEOTIDE SEQUENCE [LARGE SCALE GENOMIC DNA]</scope>
    <source>
        <strain evidence="4">KCTC 52438</strain>
    </source>
</reference>
<dbReference type="RefSeq" id="WP_386719605.1">
    <property type="nucleotide sequence ID" value="NZ_JBHRSZ010000004.1"/>
</dbReference>
<feature type="domain" description="START" evidence="2">
    <location>
        <begin position="28"/>
        <end position="207"/>
    </location>
</feature>
<evidence type="ECO:0000313" key="3">
    <source>
        <dbReference type="EMBL" id="MFC3151230.1"/>
    </source>
</evidence>
<dbReference type="Proteomes" id="UP001595476">
    <property type="component" value="Unassembled WGS sequence"/>
</dbReference>